<sequence length="314" mass="35482">MEASYQNFIRYLNAKRTVDDRALNKDVWEVFNREFMARRERSPMLRVVELGAGIGVMFERCVEWGLLGSCAYTAIDSMADNMAEAERRLPRWCSSQGFSLAALEPGRFLLRRGATEIHLGLQTIDVFEFAALAEHSHAWDVVIANAFLDLLDLPTALPKLFKLLKPEGLYYFTINFDGGTTFQPSFNVSLDDLVERLYHRTMDERITDGKPSGDSKTGRRLFGHLARLGATVLAAGSSDWVVFPGEHGYIADEAYFLHFIIDTIGNALQGRPELNPTEFAEWVRVRHEQIDQQSLIYIAHQLDFVGKGPSQTAD</sequence>
<dbReference type="GO" id="GO:0032259">
    <property type="term" value="P:methylation"/>
    <property type="evidence" value="ECO:0007669"/>
    <property type="project" value="UniProtKB-KW"/>
</dbReference>
<protein>
    <submittedName>
        <fullName evidence="1">Class I SAM-dependent methyltransferase</fullName>
    </submittedName>
</protein>
<gene>
    <name evidence="1" type="ORF">ENV54_08205</name>
</gene>
<proteinExistence type="predicted"/>
<dbReference type="GO" id="GO:0008168">
    <property type="term" value="F:methyltransferase activity"/>
    <property type="evidence" value="ECO:0007669"/>
    <property type="project" value="UniProtKB-KW"/>
</dbReference>
<dbReference type="EMBL" id="DTGT01000255">
    <property type="protein sequence ID" value="HGH61264.1"/>
    <property type="molecule type" value="Genomic_DNA"/>
</dbReference>
<organism evidence="1">
    <name type="scientific">Desulfomonile tiedjei</name>
    <dbReference type="NCBI Taxonomy" id="2358"/>
    <lineage>
        <taxon>Bacteria</taxon>
        <taxon>Pseudomonadati</taxon>
        <taxon>Thermodesulfobacteriota</taxon>
        <taxon>Desulfomonilia</taxon>
        <taxon>Desulfomonilales</taxon>
        <taxon>Desulfomonilaceae</taxon>
        <taxon>Desulfomonile</taxon>
    </lineage>
</organism>
<dbReference type="Gene3D" id="3.40.50.150">
    <property type="entry name" value="Vaccinia Virus protein VP39"/>
    <property type="match status" value="1"/>
</dbReference>
<dbReference type="AlphaFoldDB" id="A0A7C4ASD5"/>
<name>A0A7C4ASD5_9BACT</name>
<comment type="caution">
    <text evidence="1">The sequence shown here is derived from an EMBL/GenBank/DDBJ whole genome shotgun (WGS) entry which is preliminary data.</text>
</comment>
<reference evidence="1" key="1">
    <citation type="journal article" date="2020" name="mSystems">
        <title>Genome- and Community-Level Interaction Insights into Carbon Utilization and Element Cycling Functions of Hydrothermarchaeota in Hydrothermal Sediment.</title>
        <authorList>
            <person name="Zhou Z."/>
            <person name="Liu Y."/>
            <person name="Xu W."/>
            <person name="Pan J."/>
            <person name="Luo Z.H."/>
            <person name="Li M."/>
        </authorList>
    </citation>
    <scope>NUCLEOTIDE SEQUENCE [LARGE SCALE GENOMIC DNA]</scope>
    <source>
        <strain evidence="1">SpSt-769</strain>
    </source>
</reference>
<dbReference type="InterPro" id="IPR029063">
    <property type="entry name" value="SAM-dependent_MTases_sf"/>
</dbReference>
<accession>A0A7C4ASD5</accession>
<keyword evidence="1" id="KW-0808">Transferase</keyword>
<dbReference type="SUPFAM" id="SSF53335">
    <property type="entry name" value="S-adenosyl-L-methionine-dependent methyltransferases"/>
    <property type="match status" value="1"/>
</dbReference>
<keyword evidence="1" id="KW-0489">Methyltransferase</keyword>
<evidence type="ECO:0000313" key="1">
    <source>
        <dbReference type="EMBL" id="HGH61264.1"/>
    </source>
</evidence>